<organism evidence="2 3">
    <name type="scientific">Triticum urartu</name>
    <name type="common">Red wild einkorn</name>
    <name type="synonym">Crithodium urartu</name>
    <dbReference type="NCBI Taxonomy" id="4572"/>
    <lineage>
        <taxon>Eukaryota</taxon>
        <taxon>Viridiplantae</taxon>
        <taxon>Streptophyta</taxon>
        <taxon>Embryophyta</taxon>
        <taxon>Tracheophyta</taxon>
        <taxon>Spermatophyta</taxon>
        <taxon>Magnoliopsida</taxon>
        <taxon>Liliopsida</taxon>
        <taxon>Poales</taxon>
        <taxon>Poaceae</taxon>
        <taxon>BOP clade</taxon>
        <taxon>Pooideae</taxon>
        <taxon>Triticodae</taxon>
        <taxon>Triticeae</taxon>
        <taxon>Triticinae</taxon>
        <taxon>Triticum</taxon>
    </lineage>
</organism>
<feature type="transmembrane region" description="Helical" evidence="1">
    <location>
        <begin position="62"/>
        <end position="81"/>
    </location>
</feature>
<keyword evidence="1" id="KW-1133">Transmembrane helix</keyword>
<reference evidence="2" key="2">
    <citation type="submission" date="2018-03" db="EMBL/GenBank/DDBJ databases">
        <title>The Triticum urartu genome reveals the dynamic nature of wheat genome evolution.</title>
        <authorList>
            <person name="Ling H."/>
            <person name="Ma B."/>
            <person name="Shi X."/>
            <person name="Liu H."/>
            <person name="Dong L."/>
            <person name="Sun H."/>
            <person name="Cao Y."/>
            <person name="Gao Q."/>
            <person name="Zheng S."/>
            <person name="Li Y."/>
            <person name="Yu Y."/>
            <person name="Du H."/>
            <person name="Qi M."/>
            <person name="Li Y."/>
            <person name="Yu H."/>
            <person name="Cui Y."/>
            <person name="Wang N."/>
            <person name="Chen C."/>
            <person name="Wu H."/>
            <person name="Zhao Y."/>
            <person name="Zhang J."/>
            <person name="Li Y."/>
            <person name="Zhou W."/>
            <person name="Zhang B."/>
            <person name="Hu W."/>
            <person name="Eijk M."/>
            <person name="Tang J."/>
            <person name="Witsenboer H."/>
            <person name="Zhao S."/>
            <person name="Li Z."/>
            <person name="Zhang A."/>
            <person name="Wang D."/>
            <person name="Liang C."/>
        </authorList>
    </citation>
    <scope>NUCLEOTIDE SEQUENCE [LARGE SCALE GENOMIC DNA]</scope>
    <source>
        <strain evidence="2">cv. G1812</strain>
    </source>
</reference>
<dbReference type="AlphaFoldDB" id="A0A8R7UJU3"/>
<evidence type="ECO:0000313" key="2">
    <source>
        <dbReference type="EnsemblPlants" id="TuG1812G0500004424.01.T08.cds435817"/>
    </source>
</evidence>
<dbReference type="Proteomes" id="UP000015106">
    <property type="component" value="Chromosome 5"/>
</dbReference>
<keyword evidence="3" id="KW-1185">Reference proteome</keyword>
<reference evidence="2" key="3">
    <citation type="submission" date="2022-06" db="UniProtKB">
        <authorList>
            <consortium name="EnsemblPlants"/>
        </authorList>
    </citation>
    <scope>IDENTIFICATION</scope>
</reference>
<dbReference type="Gramene" id="TuG1812G0500004424.01.T08">
    <property type="protein sequence ID" value="TuG1812G0500004424.01.T08.cds435817"/>
    <property type="gene ID" value="TuG1812G0500004424.01"/>
</dbReference>
<sequence>MKRTDTYSFVCLNCSLGSSVVVSSISMFILRCRDASGTSTFLDWRLRNTDTMYNFTTLRTNGHVIVLLCSLLILSLSQVWYTHKVESSVTR</sequence>
<evidence type="ECO:0000313" key="3">
    <source>
        <dbReference type="Proteomes" id="UP000015106"/>
    </source>
</evidence>
<proteinExistence type="predicted"/>
<keyword evidence="1" id="KW-0472">Membrane</keyword>
<evidence type="ECO:0000256" key="1">
    <source>
        <dbReference type="SAM" id="Phobius"/>
    </source>
</evidence>
<keyword evidence="1" id="KW-0812">Transmembrane</keyword>
<protein>
    <submittedName>
        <fullName evidence="2">Uncharacterized protein</fullName>
    </submittedName>
</protein>
<reference evidence="3" key="1">
    <citation type="journal article" date="2013" name="Nature">
        <title>Draft genome of the wheat A-genome progenitor Triticum urartu.</title>
        <authorList>
            <person name="Ling H.Q."/>
            <person name="Zhao S."/>
            <person name="Liu D."/>
            <person name="Wang J."/>
            <person name="Sun H."/>
            <person name="Zhang C."/>
            <person name="Fan H."/>
            <person name="Li D."/>
            <person name="Dong L."/>
            <person name="Tao Y."/>
            <person name="Gao C."/>
            <person name="Wu H."/>
            <person name="Li Y."/>
            <person name="Cui Y."/>
            <person name="Guo X."/>
            <person name="Zheng S."/>
            <person name="Wang B."/>
            <person name="Yu K."/>
            <person name="Liang Q."/>
            <person name="Yang W."/>
            <person name="Lou X."/>
            <person name="Chen J."/>
            <person name="Feng M."/>
            <person name="Jian J."/>
            <person name="Zhang X."/>
            <person name="Luo G."/>
            <person name="Jiang Y."/>
            <person name="Liu J."/>
            <person name="Wang Z."/>
            <person name="Sha Y."/>
            <person name="Zhang B."/>
            <person name="Wu H."/>
            <person name="Tang D."/>
            <person name="Shen Q."/>
            <person name="Xue P."/>
            <person name="Zou S."/>
            <person name="Wang X."/>
            <person name="Liu X."/>
            <person name="Wang F."/>
            <person name="Yang Y."/>
            <person name="An X."/>
            <person name="Dong Z."/>
            <person name="Zhang K."/>
            <person name="Zhang X."/>
            <person name="Luo M.C."/>
            <person name="Dvorak J."/>
            <person name="Tong Y."/>
            <person name="Wang J."/>
            <person name="Yang H."/>
            <person name="Li Z."/>
            <person name="Wang D."/>
            <person name="Zhang A."/>
            <person name="Wang J."/>
        </authorList>
    </citation>
    <scope>NUCLEOTIDE SEQUENCE</scope>
    <source>
        <strain evidence="3">cv. G1812</strain>
    </source>
</reference>
<dbReference type="EnsemblPlants" id="TuG1812G0500004424.01.T08">
    <property type="protein sequence ID" value="TuG1812G0500004424.01.T08.cds435817"/>
    <property type="gene ID" value="TuG1812G0500004424.01"/>
</dbReference>
<feature type="transmembrane region" description="Helical" evidence="1">
    <location>
        <begin position="7"/>
        <end position="30"/>
    </location>
</feature>
<accession>A0A8R7UJU3</accession>
<name>A0A8R7UJU3_TRIUA</name>